<dbReference type="PANTHER" id="PTHR30344">
    <property type="entry name" value="6-PHOSPHOGLUCONOLACTONASE-RELATED"/>
    <property type="match status" value="1"/>
</dbReference>
<feature type="region of interest" description="Disordered" evidence="2">
    <location>
        <begin position="154"/>
        <end position="176"/>
    </location>
</feature>
<dbReference type="InterPro" id="IPR015943">
    <property type="entry name" value="WD40/YVTN_repeat-like_dom_sf"/>
</dbReference>
<dbReference type="Pfam" id="PF10282">
    <property type="entry name" value="Lactonase"/>
    <property type="match status" value="1"/>
</dbReference>
<dbReference type="SUPFAM" id="SSF51004">
    <property type="entry name" value="C-terminal (heme d1) domain of cytochrome cd1-nitrite reductase"/>
    <property type="match status" value="1"/>
</dbReference>
<dbReference type="EMBL" id="JAVFKD010000012">
    <property type="protein sequence ID" value="KAK5992131.1"/>
    <property type="molecule type" value="Genomic_DNA"/>
</dbReference>
<dbReference type="Gene3D" id="2.130.10.10">
    <property type="entry name" value="YVTN repeat-like/Quinoprotein amine dehydrogenase"/>
    <property type="match status" value="1"/>
</dbReference>
<organism evidence="3 4">
    <name type="scientific">Cladobotryum mycophilum</name>
    <dbReference type="NCBI Taxonomy" id="491253"/>
    <lineage>
        <taxon>Eukaryota</taxon>
        <taxon>Fungi</taxon>
        <taxon>Dikarya</taxon>
        <taxon>Ascomycota</taxon>
        <taxon>Pezizomycotina</taxon>
        <taxon>Sordariomycetes</taxon>
        <taxon>Hypocreomycetidae</taxon>
        <taxon>Hypocreales</taxon>
        <taxon>Hypocreaceae</taxon>
        <taxon>Cladobotryum</taxon>
    </lineage>
</organism>
<gene>
    <name evidence="3" type="ORF">PT974_05530</name>
</gene>
<evidence type="ECO:0000313" key="4">
    <source>
        <dbReference type="Proteomes" id="UP001338125"/>
    </source>
</evidence>
<protein>
    <submittedName>
        <fullName evidence="3">6-phosphogluconolactonase</fullName>
    </submittedName>
</protein>
<dbReference type="InterPro" id="IPR011048">
    <property type="entry name" value="Haem_d1_sf"/>
</dbReference>
<sequence>MEMEMEEMEDDDDGSGGDGGDDYAKDSSAASTARILFSSNSHIYLANYDGSRFTTTLNASVPNTDHSWMIFEEPNLLYALNDIGTNVFLYHLDVDGNKVTKVTDKQGSGGVVHLEANKARTRMLGAGYGSGKIDAWNIENGDLKFIKSIRSTGQLGPNGDRQDAPHPHQSVNDPTGRYFTVNDLGTDSILLIDSQNDAFNIVNTVKVQPAGAGPRHGIFYPQGVDKATHYFLLCEMGNLINVYSVQYDQSGKGITFTPQQTISSYGSAPVPQGATAGEIVISPDNKDVYVSDRLTGKTSDLIAHLKIHDDGAGKVNLEFVNTVPSGGVSPRMFSVSTDGGHLFVANENGANKVAAIVRGPDGAIDASFHGTIAGGAFGQGPQYIKQIR</sequence>
<dbReference type="PANTHER" id="PTHR30344:SF1">
    <property type="entry name" value="6-PHOSPHOGLUCONOLACTONASE"/>
    <property type="match status" value="1"/>
</dbReference>
<name>A0ABR0SJW4_9HYPO</name>
<dbReference type="InterPro" id="IPR050282">
    <property type="entry name" value="Cycloisomerase_2"/>
</dbReference>
<keyword evidence="4" id="KW-1185">Reference proteome</keyword>
<evidence type="ECO:0000256" key="1">
    <source>
        <dbReference type="ARBA" id="ARBA00005564"/>
    </source>
</evidence>
<proteinExistence type="inferred from homology"/>
<comment type="similarity">
    <text evidence="1">Belongs to the cycloisomerase 2 family.</text>
</comment>
<dbReference type="InterPro" id="IPR019405">
    <property type="entry name" value="Lactonase_7-beta_prop"/>
</dbReference>
<evidence type="ECO:0000313" key="3">
    <source>
        <dbReference type="EMBL" id="KAK5992131.1"/>
    </source>
</evidence>
<dbReference type="Proteomes" id="UP001338125">
    <property type="component" value="Unassembled WGS sequence"/>
</dbReference>
<accession>A0ABR0SJW4</accession>
<reference evidence="3 4" key="1">
    <citation type="submission" date="2024-01" db="EMBL/GenBank/DDBJ databases">
        <title>Complete genome of Cladobotryum mycophilum ATHUM6906.</title>
        <authorList>
            <person name="Christinaki A.C."/>
            <person name="Myridakis A.I."/>
            <person name="Kouvelis V.N."/>
        </authorList>
    </citation>
    <scope>NUCLEOTIDE SEQUENCE [LARGE SCALE GENOMIC DNA]</scope>
    <source>
        <strain evidence="3 4">ATHUM6906</strain>
    </source>
</reference>
<feature type="compositionally biased region" description="Acidic residues" evidence="2">
    <location>
        <begin position="1"/>
        <end position="21"/>
    </location>
</feature>
<feature type="region of interest" description="Disordered" evidence="2">
    <location>
        <begin position="1"/>
        <end position="26"/>
    </location>
</feature>
<evidence type="ECO:0000256" key="2">
    <source>
        <dbReference type="SAM" id="MobiDB-lite"/>
    </source>
</evidence>
<comment type="caution">
    <text evidence="3">The sequence shown here is derived from an EMBL/GenBank/DDBJ whole genome shotgun (WGS) entry which is preliminary data.</text>
</comment>